<evidence type="ECO:0000256" key="3">
    <source>
        <dbReference type="ARBA" id="ARBA00022692"/>
    </source>
</evidence>
<evidence type="ECO:0000256" key="4">
    <source>
        <dbReference type="ARBA" id="ARBA00022989"/>
    </source>
</evidence>
<evidence type="ECO:0000313" key="8">
    <source>
        <dbReference type="Proteomes" id="UP000048984"/>
    </source>
</evidence>
<dbReference type="PANTHER" id="PTHR23291:SF50">
    <property type="entry name" value="PROTEIN LIFEGUARD 4"/>
    <property type="match status" value="1"/>
</dbReference>
<feature type="transmembrane region" description="Helical" evidence="6">
    <location>
        <begin position="197"/>
        <end position="213"/>
    </location>
</feature>
<dbReference type="GO" id="GO:0005886">
    <property type="term" value="C:plasma membrane"/>
    <property type="evidence" value="ECO:0007669"/>
    <property type="project" value="TreeGrafter"/>
</dbReference>
<dbReference type="CDD" id="cd10432">
    <property type="entry name" value="BI-1-like_bacterial"/>
    <property type="match status" value="1"/>
</dbReference>
<dbReference type="Proteomes" id="UP000048984">
    <property type="component" value="Unassembled WGS sequence"/>
</dbReference>
<evidence type="ECO:0000313" key="7">
    <source>
        <dbReference type="EMBL" id="KPL53876.1"/>
    </source>
</evidence>
<sequence>MSNFGNQYARFGSTVARADAQAIDQGLRSYMLSIYNYMTIGVAVTGLAAFFIYTLSITTPGAADAVQTLRGGVALTQFGYTLFVSPLKWVIMFAPLGLVFFLGFRVQTMSVAAAQGVFWLYAALVGVSLATIFMIYTHASITRVFFITAATFGALSLYGYTTSKSLSAWGSFLFMGLVGILIASIVNIFLASSALQFAISVIGVLVFAGLTAYDTQKLKEEYIYALDGADQATIGRSAIMGALTLYLDFINLFTMLLQLFGQKND</sequence>
<feature type="transmembrane region" description="Helical" evidence="6">
    <location>
        <begin position="234"/>
        <end position="260"/>
    </location>
</feature>
<dbReference type="Pfam" id="PF01027">
    <property type="entry name" value="Bax1-I"/>
    <property type="match status" value="1"/>
</dbReference>
<dbReference type="OrthoDB" id="9793828at2"/>
<protein>
    <recommendedName>
        <fullName evidence="9">SecY protein</fullName>
    </recommendedName>
</protein>
<comment type="caution">
    <text evidence="7">The sequence shown here is derived from an EMBL/GenBank/DDBJ whole genome shotgun (WGS) entry which is preliminary data.</text>
</comment>
<keyword evidence="5 6" id="KW-0472">Membrane</keyword>
<organism evidence="7 8">
    <name type="scientific">Prosthecodimorpha hirschii</name>
    <dbReference type="NCBI Taxonomy" id="665126"/>
    <lineage>
        <taxon>Bacteria</taxon>
        <taxon>Pseudomonadati</taxon>
        <taxon>Pseudomonadota</taxon>
        <taxon>Alphaproteobacteria</taxon>
        <taxon>Hyphomicrobiales</taxon>
        <taxon>Ancalomicrobiaceae</taxon>
        <taxon>Prosthecodimorpha</taxon>
    </lineage>
</organism>
<keyword evidence="4 6" id="KW-1133">Transmembrane helix</keyword>
<evidence type="ECO:0000256" key="6">
    <source>
        <dbReference type="RuleBase" id="RU004379"/>
    </source>
</evidence>
<evidence type="ECO:0000256" key="1">
    <source>
        <dbReference type="ARBA" id="ARBA00004141"/>
    </source>
</evidence>
<keyword evidence="3 6" id="KW-0812">Transmembrane</keyword>
<feature type="transmembrane region" description="Helical" evidence="6">
    <location>
        <begin position="141"/>
        <end position="160"/>
    </location>
</feature>
<evidence type="ECO:0000256" key="5">
    <source>
        <dbReference type="ARBA" id="ARBA00023136"/>
    </source>
</evidence>
<dbReference type="RefSeq" id="WP_054360041.1">
    <property type="nucleotide sequence ID" value="NZ_JAPCYQ010000001.1"/>
</dbReference>
<dbReference type="InterPro" id="IPR006214">
    <property type="entry name" value="Bax_inhibitor_1-related"/>
</dbReference>
<feature type="transmembrane region" description="Helical" evidence="6">
    <location>
        <begin position="34"/>
        <end position="58"/>
    </location>
</feature>
<dbReference type="PANTHER" id="PTHR23291">
    <property type="entry name" value="BAX INHIBITOR-RELATED"/>
    <property type="match status" value="1"/>
</dbReference>
<gene>
    <name evidence="7" type="ORF">ABB55_18055</name>
</gene>
<feature type="transmembrane region" description="Helical" evidence="6">
    <location>
        <begin position="78"/>
        <end position="104"/>
    </location>
</feature>
<reference evidence="7 8" key="2">
    <citation type="submission" date="2015-10" db="EMBL/GenBank/DDBJ databases">
        <title>Draft Genome Sequence of Prosthecomicrobium hirschii ATCC 27832.</title>
        <authorList>
            <person name="Daniel J."/>
            <person name="Givan S.A."/>
            <person name="Brun Y.V."/>
            <person name="Brown P.J."/>
        </authorList>
    </citation>
    <scope>NUCLEOTIDE SEQUENCE [LARGE SCALE GENOMIC DNA]</scope>
    <source>
        <strain evidence="7 8">16</strain>
    </source>
</reference>
<proteinExistence type="inferred from homology"/>
<reference evidence="7 8" key="1">
    <citation type="submission" date="2015-09" db="EMBL/GenBank/DDBJ databases">
        <authorList>
            <person name="Jackson K.R."/>
            <person name="Lunt B.L."/>
            <person name="Fisher J.N.B."/>
            <person name="Gardner A.V."/>
            <person name="Bailey M.E."/>
            <person name="Deus L.M."/>
            <person name="Earl A.S."/>
            <person name="Gibby P.D."/>
            <person name="Hartmann K.A."/>
            <person name="Liu J.E."/>
            <person name="Manci A.M."/>
            <person name="Nielsen D.A."/>
            <person name="Solomon M.B."/>
            <person name="Breakwell D.P."/>
            <person name="Burnett S.H."/>
            <person name="Grose J.H."/>
        </authorList>
    </citation>
    <scope>NUCLEOTIDE SEQUENCE [LARGE SCALE GENOMIC DNA]</scope>
    <source>
        <strain evidence="7 8">16</strain>
    </source>
</reference>
<dbReference type="AlphaFoldDB" id="A0A0P6WGQ1"/>
<comment type="subcellular location">
    <subcellularLocation>
        <location evidence="1">Membrane</location>
        <topology evidence="1">Multi-pass membrane protein</topology>
    </subcellularLocation>
</comment>
<feature type="transmembrane region" description="Helical" evidence="6">
    <location>
        <begin position="116"/>
        <end position="135"/>
    </location>
</feature>
<evidence type="ECO:0000256" key="2">
    <source>
        <dbReference type="ARBA" id="ARBA00010350"/>
    </source>
</evidence>
<feature type="transmembrane region" description="Helical" evidence="6">
    <location>
        <begin position="172"/>
        <end position="191"/>
    </location>
</feature>
<dbReference type="EMBL" id="LJYW01000001">
    <property type="protein sequence ID" value="KPL53876.1"/>
    <property type="molecule type" value="Genomic_DNA"/>
</dbReference>
<name>A0A0P6WGQ1_9HYPH</name>
<keyword evidence="8" id="KW-1185">Reference proteome</keyword>
<dbReference type="STRING" id="665126.ABB55_18055"/>
<accession>A0A0P6WGQ1</accession>
<comment type="similarity">
    <text evidence="2 6">Belongs to the BI1 family.</text>
</comment>
<evidence type="ECO:0008006" key="9">
    <source>
        <dbReference type="Google" id="ProtNLM"/>
    </source>
</evidence>